<dbReference type="CTD" id="2218"/>
<dbReference type="OrthoDB" id="444255at2759"/>
<comment type="subcellular location">
    <subcellularLocation>
        <location evidence="1">Membrane</location>
        <topology evidence="1">Single-pass membrane protein</topology>
    </subcellularLocation>
</comment>
<feature type="domain" description="Ribitol-5-phosphate transferase FKTN N-terminal" evidence="6">
    <location>
        <begin position="1"/>
        <end position="277"/>
    </location>
</feature>
<keyword evidence="7" id="KW-1185">Reference proteome</keyword>
<evidence type="ECO:0000256" key="3">
    <source>
        <dbReference type="ARBA" id="ARBA00022989"/>
    </source>
</evidence>
<evidence type="ECO:0000313" key="7">
    <source>
        <dbReference type="Proteomes" id="UP000515150"/>
    </source>
</evidence>
<sequence>MPRMNRTAVLSLLIVISSVFLLFQLYYYRKYVSKPGPHILSQTGHLTTSDLQWQTVRLFLVLAHRFHLPVFLVDTTALRLLAHDASWQRELHCSFLCTDRPVMSFALFANMWKFDRCHFCDQPAFLSAAKHKGFDVLELRGHDPRLASLDTLSGEDIPLYFLLRLHGFIIQVVFLYERSGNYLWHGPLRLKAKMDLSFAPFKQLDYGRHAGAYNRPDLVLTVLDGLDVRVPRNVSRFLYEQQHSRFLECRYHDARSFLQLYPDDTSPAAVDFHRKAKALLHLAAQTLAVLDVPFWLSSGTCLGWFRQCNIISYSHDVDIGIFITDYRPDIVTAFAAAGLSLKHKFGKVEDSLELSFLSDDVKLDIFFFYEDGDIVWNGGTQAKSGRKFKRVFMSLFIRYIFQRFSLCWAELLELKVRVPCETLDYITANYGTSWSVPVMLWDWKSSPSNVQRNGLWPKHQWADLIQVY</sequence>
<dbReference type="InterPro" id="IPR009644">
    <property type="entry name" value="FKTN/MNN4/W02B3.4-1"/>
</dbReference>
<dbReference type="RefSeq" id="XP_029024305.1">
    <property type="nucleotide sequence ID" value="XM_029168472.2"/>
</dbReference>
<evidence type="ECO:0000256" key="5">
    <source>
        <dbReference type="SAM" id="Phobius"/>
    </source>
</evidence>
<name>A0A6P7P2L8_BETSP</name>
<dbReference type="InParanoid" id="A0A6P7P2L8"/>
<dbReference type="Pfam" id="PF19737">
    <property type="entry name" value="FKTN_N"/>
    <property type="match status" value="1"/>
</dbReference>
<feature type="transmembrane region" description="Helical" evidence="5">
    <location>
        <begin position="7"/>
        <end position="27"/>
    </location>
</feature>
<dbReference type="InterPro" id="IPR045587">
    <property type="entry name" value="FKTN_N"/>
</dbReference>
<dbReference type="PANTHER" id="PTHR15407:SF28">
    <property type="entry name" value="RIBITOL-5-PHOSPHATE TRANSFERASE FKTN"/>
    <property type="match status" value="1"/>
</dbReference>
<keyword evidence="2 5" id="KW-0812">Transmembrane</keyword>
<evidence type="ECO:0000256" key="1">
    <source>
        <dbReference type="ARBA" id="ARBA00004167"/>
    </source>
</evidence>
<reference evidence="8" key="1">
    <citation type="submission" date="2025-08" db="UniProtKB">
        <authorList>
            <consortium name="RefSeq"/>
        </authorList>
    </citation>
    <scope>IDENTIFICATION</scope>
</reference>
<dbReference type="GO" id="GO:0000139">
    <property type="term" value="C:Golgi membrane"/>
    <property type="evidence" value="ECO:0007669"/>
    <property type="project" value="TreeGrafter"/>
</dbReference>
<protein>
    <submittedName>
        <fullName evidence="8">Fukutin isoform X1</fullName>
    </submittedName>
</protein>
<keyword evidence="4 5" id="KW-0472">Membrane</keyword>
<keyword evidence="3 5" id="KW-1133">Transmembrane helix</keyword>
<dbReference type="GeneID" id="114866578"/>
<evidence type="ECO:0000256" key="2">
    <source>
        <dbReference type="ARBA" id="ARBA00022692"/>
    </source>
</evidence>
<dbReference type="KEGG" id="bspl:114866578"/>
<gene>
    <name evidence="8" type="primary">fktn</name>
</gene>
<dbReference type="PANTHER" id="PTHR15407">
    <property type="entry name" value="FUKUTIN-RELATED"/>
    <property type="match status" value="1"/>
</dbReference>
<evidence type="ECO:0000256" key="4">
    <source>
        <dbReference type="ARBA" id="ARBA00023136"/>
    </source>
</evidence>
<proteinExistence type="predicted"/>
<dbReference type="AlphaFoldDB" id="A0A6P7P2L8"/>
<dbReference type="Proteomes" id="UP000515150">
    <property type="component" value="Chromosome 12"/>
</dbReference>
<accession>A0A6P7P2L8</accession>
<evidence type="ECO:0000313" key="8">
    <source>
        <dbReference type="RefSeq" id="XP_029024305.1"/>
    </source>
</evidence>
<evidence type="ECO:0000259" key="6">
    <source>
        <dbReference type="Pfam" id="PF19737"/>
    </source>
</evidence>
<organism evidence="7 8">
    <name type="scientific">Betta splendens</name>
    <name type="common">Siamese fighting fish</name>
    <dbReference type="NCBI Taxonomy" id="158456"/>
    <lineage>
        <taxon>Eukaryota</taxon>
        <taxon>Metazoa</taxon>
        <taxon>Chordata</taxon>
        <taxon>Craniata</taxon>
        <taxon>Vertebrata</taxon>
        <taxon>Euteleostomi</taxon>
        <taxon>Actinopterygii</taxon>
        <taxon>Neopterygii</taxon>
        <taxon>Teleostei</taxon>
        <taxon>Neoteleostei</taxon>
        <taxon>Acanthomorphata</taxon>
        <taxon>Anabantaria</taxon>
        <taxon>Anabantiformes</taxon>
        <taxon>Anabantoidei</taxon>
        <taxon>Osphronemidae</taxon>
        <taxon>Betta</taxon>
    </lineage>
</organism>